<evidence type="ECO:0000313" key="10">
    <source>
        <dbReference type="EMBL" id="KPV46607.1"/>
    </source>
</evidence>
<feature type="transmembrane region" description="Helical" evidence="7">
    <location>
        <begin position="121"/>
        <end position="144"/>
    </location>
</feature>
<evidence type="ECO:0000259" key="8">
    <source>
        <dbReference type="Pfam" id="PF00924"/>
    </source>
</evidence>
<dbReference type="AlphaFoldDB" id="A0A0P9D2B6"/>
<feature type="transmembrane region" description="Helical" evidence="7">
    <location>
        <begin position="87"/>
        <end position="109"/>
    </location>
</feature>
<dbReference type="GO" id="GO:0005886">
    <property type="term" value="C:plasma membrane"/>
    <property type="evidence" value="ECO:0007669"/>
    <property type="project" value="UniProtKB-SubCell"/>
</dbReference>
<dbReference type="GO" id="GO:0008381">
    <property type="term" value="F:mechanosensitive monoatomic ion channel activity"/>
    <property type="evidence" value="ECO:0007669"/>
    <property type="project" value="InterPro"/>
</dbReference>
<comment type="similarity">
    <text evidence="2">Belongs to the MscS (TC 1.A.23) family.</text>
</comment>
<evidence type="ECO:0000256" key="2">
    <source>
        <dbReference type="ARBA" id="ARBA00008017"/>
    </source>
</evidence>
<dbReference type="InterPro" id="IPR045275">
    <property type="entry name" value="MscS_archaea/bacteria_type"/>
</dbReference>
<evidence type="ECO:0000256" key="6">
    <source>
        <dbReference type="ARBA" id="ARBA00023136"/>
    </source>
</evidence>
<feature type="domain" description="Mechanosensitive ion channel MscS" evidence="8">
    <location>
        <begin position="134"/>
        <end position="201"/>
    </location>
</feature>
<keyword evidence="5 7" id="KW-1133">Transmembrane helix</keyword>
<name>A0A0P9D2B6_9ARCH</name>
<evidence type="ECO:0000256" key="7">
    <source>
        <dbReference type="SAM" id="Phobius"/>
    </source>
</evidence>
<feature type="domain" description="Mechanosensitive ion channel transmembrane helices 2/3" evidence="9">
    <location>
        <begin position="92"/>
        <end position="132"/>
    </location>
</feature>
<comment type="caution">
    <text evidence="10">The sequence shown here is derived from an EMBL/GenBank/DDBJ whole genome shotgun (WGS) entry which is preliminary data.</text>
</comment>
<evidence type="ECO:0000256" key="5">
    <source>
        <dbReference type="ARBA" id="ARBA00022989"/>
    </source>
</evidence>
<dbReference type="PANTHER" id="PTHR30221">
    <property type="entry name" value="SMALL-CONDUCTANCE MECHANOSENSITIVE CHANNEL"/>
    <property type="match status" value="1"/>
</dbReference>
<dbReference type="Gene3D" id="2.30.30.60">
    <property type="match status" value="1"/>
</dbReference>
<comment type="subcellular location">
    <subcellularLocation>
        <location evidence="1">Cell membrane</location>
        <topology evidence="1">Multi-pass membrane protein</topology>
    </subcellularLocation>
</comment>
<protein>
    <submittedName>
        <fullName evidence="10">Mechanosensitive ion channel protein</fullName>
    </submittedName>
</protein>
<gene>
    <name evidence="10" type="ORF">SE19_04780</name>
</gene>
<dbReference type="InterPro" id="IPR023408">
    <property type="entry name" value="MscS_beta-dom_sf"/>
</dbReference>
<feature type="transmembrane region" description="Helical" evidence="7">
    <location>
        <begin position="57"/>
        <end position="75"/>
    </location>
</feature>
<reference evidence="10 11" key="1">
    <citation type="submission" date="2015-09" db="EMBL/GenBank/DDBJ databases">
        <title>Draft genome sequence of Acidiplasma aeolicum DSM 18409.</title>
        <authorList>
            <person name="Hemp J."/>
        </authorList>
    </citation>
    <scope>NUCLEOTIDE SEQUENCE [LARGE SCALE GENOMIC DNA]</scope>
    <source>
        <strain evidence="10 11">V</strain>
    </source>
</reference>
<dbReference type="InterPro" id="IPR011014">
    <property type="entry name" value="MscS_channel_TM-2"/>
</dbReference>
<evidence type="ECO:0000256" key="1">
    <source>
        <dbReference type="ARBA" id="ARBA00004651"/>
    </source>
</evidence>
<dbReference type="EMBL" id="LJCQ01000210">
    <property type="protein sequence ID" value="KPV46607.1"/>
    <property type="molecule type" value="Genomic_DNA"/>
</dbReference>
<keyword evidence="3" id="KW-1003">Cell membrane</keyword>
<dbReference type="SUPFAM" id="SSF50182">
    <property type="entry name" value="Sm-like ribonucleoproteins"/>
    <property type="match status" value="1"/>
</dbReference>
<dbReference type="Proteomes" id="UP000050515">
    <property type="component" value="Unassembled WGS sequence"/>
</dbReference>
<evidence type="ECO:0000256" key="3">
    <source>
        <dbReference type="ARBA" id="ARBA00022475"/>
    </source>
</evidence>
<keyword evidence="4 7" id="KW-0812">Transmembrane</keyword>
<dbReference type="InterPro" id="IPR049142">
    <property type="entry name" value="MS_channel_1st"/>
</dbReference>
<dbReference type="Pfam" id="PF00924">
    <property type="entry name" value="MS_channel_2nd"/>
    <property type="match status" value="1"/>
</dbReference>
<dbReference type="SUPFAM" id="SSF82861">
    <property type="entry name" value="Mechanosensitive channel protein MscS (YggB), transmembrane region"/>
    <property type="match status" value="1"/>
</dbReference>
<proteinExistence type="inferred from homology"/>
<dbReference type="InterPro" id="IPR006685">
    <property type="entry name" value="MscS_channel_2nd"/>
</dbReference>
<keyword evidence="6 7" id="KW-0472">Membrane</keyword>
<dbReference type="Gene3D" id="1.10.287.1260">
    <property type="match status" value="1"/>
</dbReference>
<accession>A0A0P9D2B6</accession>
<dbReference type="RefSeq" id="WP_054964180.1">
    <property type="nucleotide sequence ID" value="NZ_LJCQ01000210.1"/>
</dbReference>
<dbReference type="InterPro" id="IPR010920">
    <property type="entry name" value="LSM_dom_sf"/>
</dbReference>
<sequence length="389" mass="43101">MLNNARKSRSELAKIITEIIIGIILAILAGFVVDFIITRFLPEYKSYEIYINEGVRAVIVLIIGMMITRSTIRFIEYKIKTSRKELYGISLIIRIIMYIIVIAIVLSIFHVSVTGILAGSAVGGVVLGLAVQTVASNLIASIFVTSSRTLKYGDVVGINSWVWSIDTTGKIIDVKTLFSKMLTKDNNVISIPNSALLGNSVITEFKTEDSSYIYPLNIITPSDVPADKVIENFKAISNNNDMTIFLSAKGGTTNTYLIMFKFQDINELNKIISIANMNLDRAYWTVKSQANVLGNNAIYESIYELNYYPVTVILNSDVKSDEILKYVSENHGDLDLKGILMSKSGSTNTYLIFAKIKGPEDINSTINAVNIFMENAYNTLKASQSNQGK</sequence>
<dbReference type="PANTHER" id="PTHR30221:SF1">
    <property type="entry name" value="SMALL-CONDUCTANCE MECHANOSENSITIVE CHANNEL"/>
    <property type="match status" value="1"/>
</dbReference>
<feature type="transmembrane region" description="Helical" evidence="7">
    <location>
        <begin position="12"/>
        <end position="37"/>
    </location>
</feature>
<evidence type="ECO:0000259" key="9">
    <source>
        <dbReference type="Pfam" id="PF21088"/>
    </source>
</evidence>
<organism evidence="10 11">
    <name type="scientific">Acidiplasma aeolicum</name>
    <dbReference type="NCBI Taxonomy" id="507754"/>
    <lineage>
        <taxon>Archaea</taxon>
        <taxon>Methanobacteriati</taxon>
        <taxon>Thermoplasmatota</taxon>
        <taxon>Thermoplasmata</taxon>
        <taxon>Thermoplasmatales</taxon>
        <taxon>Ferroplasmaceae</taxon>
        <taxon>Acidiplasma</taxon>
    </lineage>
</organism>
<dbReference type="Pfam" id="PF21088">
    <property type="entry name" value="MS_channel_1st"/>
    <property type="match status" value="1"/>
</dbReference>
<evidence type="ECO:0000313" key="11">
    <source>
        <dbReference type="Proteomes" id="UP000050515"/>
    </source>
</evidence>
<evidence type="ECO:0000256" key="4">
    <source>
        <dbReference type="ARBA" id="ARBA00022692"/>
    </source>
</evidence>
<dbReference type="PATRIC" id="fig|507754.4.peg.1917"/>